<dbReference type="PANTHER" id="PTHR15002:SF0">
    <property type="entry name" value="RIBOSOMAL BIOGENESIS PROTEIN LAS1L"/>
    <property type="match status" value="1"/>
</dbReference>
<protein>
    <submittedName>
        <fullName evidence="1">Las1-domain-containing protein</fullName>
    </submittedName>
</protein>
<proteinExistence type="predicted"/>
<dbReference type="STRING" id="341454.A0A4S2N1R9"/>
<dbReference type="EMBL" id="ML220114">
    <property type="protein sequence ID" value="TGZ82884.1"/>
    <property type="molecule type" value="Genomic_DNA"/>
</dbReference>
<name>A0A4S2N1R9_9PEZI</name>
<dbReference type="Pfam" id="PF04031">
    <property type="entry name" value="Las1"/>
    <property type="match status" value="1"/>
</dbReference>
<dbReference type="InParanoid" id="A0A4S2N1R9"/>
<dbReference type="GO" id="GO:0000470">
    <property type="term" value="P:maturation of LSU-rRNA"/>
    <property type="evidence" value="ECO:0007669"/>
    <property type="project" value="TreeGrafter"/>
</dbReference>
<reference evidence="1 2" key="1">
    <citation type="submission" date="2019-04" db="EMBL/GenBank/DDBJ databases">
        <title>Comparative genomics and transcriptomics to analyze fruiting body development in filamentous ascomycetes.</title>
        <authorList>
            <consortium name="DOE Joint Genome Institute"/>
            <person name="Lutkenhaus R."/>
            <person name="Traeger S."/>
            <person name="Breuer J."/>
            <person name="Kuo A."/>
            <person name="Lipzen A."/>
            <person name="Pangilinan J."/>
            <person name="Dilworth D."/>
            <person name="Sandor L."/>
            <person name="Poggeler S."/>
            <person name="Barry K."/>
            <person name="Grigoriev I.V."/>
            <person name="Nowrousian M."/>
        </authorList>
    </citation>
    <scope>NUCLEOTIDE SEQUENCE [LARGE SCALE GENOMIC DNA]</scope>
    <source>
        <strain evidence="1 2">CBS 389.68</strain>
    </source>
</reference>
<gene>
    <name evidence="1" type="ORF">EX30DRAFT_394148</name>
</gene>
<dbReference type="GO" id="GO:0030687">
    <property type="term" value="C:preribosome, large subunit precursor"/>
    <property type="evidence" value="ECO:0007669"/>
    <property type="project" value="TreeGrafter"/>
</dbReference>
<organism evidence="1 2">
    <name type="scientific">Ascodesmis nigricans</name>
    <dbReference type="NCBI Taxonomy" id="341454"/>
    <lineage>
        <taxon>Eukaryota</taxon>
        <taxon>Fungi</taxon>
        <taxon>Dikarya</taxon>
        <taxon>Ascomycota</taxon>
        <taxon>Pezizomycotina</taxon>
        <taxon>Pezizomycetes</taxon>
        <taxon>Pezizales</taxon>
        <taxon>Ascodesmidaceae</taxon>
        <taxon>Ascodesmis</taxon>
    </lineage>
</organism>
<evidence type="ECO:0000313" key="1">
    <source>
        <dbReference type="EMBL" id="TGZ82884.1"/>
    </source>
</evidence>
<dbReference type="GO" id="GO:0090730">
    <property type="term" value="C:Las1 complex"/>
    <property type="evidence" value="ECO:0007669"/>
    <property type="project" value="InterPro"/>
</dbReference>
<dbReference type="OrthoDB" id="10263222at2759"/>
<dbReference type="GO" id="GO:0000460">
    <property type="term" value="P:maturation of 5.8S rRNA"/>
    <property type="evidence" value="ECO:0007669"/>
    <property type="project" value="TreeGrafter"/>
</dbReference>
<keyword evidence="2" id="KW-1185">Reference proteome</keyword>
<dbReference type="PANTHER" id="PTHR15002">
    <property type="entry name" value="RIBOSOMAL BIOGENESIS PROTEIN LAS1L"/>
    <property type="match status" value="1"/>
</dbReference>
<dbReference type="GO" id="GO:0004519">
    <property type="term" value="F:endonuclease activity"/>
    <property type="evidence" value="ECO:0007669"/>
    <property type="project" value="InterPro"/>
</dbReference>
<evidence type="ECO:0000313" key="2">
    <source>
        <dbReference type="Proteomes" id="UP000298138"/>
    </source>
</evidence>
<dbReference type="AlphaFoldDB" id="A0A4S2N1R9"/>
<sequence length="447" mass="49515">MTHASRTPRLVAWRSPSDLLILKNSFFPPPPSSSASSPDHDPRLDALKLTQALSIRTRLPHSIESTSLLTSAILSDTPTTTPLTTRLTYATAIIRFVNGLVDPAQQGQFALPMHQIAKDLGLDASFVEIRHAATHEELPSLQVLRRMAGRALEWLWWHYWCAIDNKDVEAGGEVAEEEVMLEKARVLVRRWRMVRKEAPGRELKDGDQSEGAKDARAVVKELVEIGKRNEGLEAVVGALLEVKALVPKGKKKEKLMGGAVVLWAELLRRLETGLEGFIEALVGAILDVWREAGEVGLRQGEKNVEVDGEYNAALAFWVKYFAAGELMKDRTPAVDVHELAKECVLAPNKWSMQLLHYLSTAHPAIANSYGKLAGLVEKPVETSSNRSHLTLEDMDGEISQYEEGLRRVQQIAVGLPAPMVVAPLVADSGRWKRWEGPWLDRPLGVVV</sequence>
<dbReference type="InterPro" id="IPR007174">
    <property type="entry name" value="Las1"/>
</dbReference>
<dbReference type="Proteomes" id="UP000298138">
    <property type="component" value="Unassembled WGS sequence"/>
</dbReference>
<accession>A0A4S2N1R9</accession>